<evidence type="ECO:0008006" key="4">
    <source>
        <dbReference type="Google" id="ProtNLM"/>
    </source>
</evidence>
<dbReference type="Pfam" id="PF04307">
    <property type="entry name" value="YdjM"/>
    <property type="match status" value="1"/>
</dbReference>
<dbReference type="PANTHER" id="PTHR35531:SF1">
    <property type="entry name" value="INNER MEMBRANE PROTEIN YBCI-RELATED"/>
    <property type="match status" value="1"/>
</dbReference>
<evidence type="ECO:0000313" key="2">
    <source>
        <dbReference type="EMBL" id="BBQ29877.1"/>
    </source>
</evidence>
<name>A0A6S4TPI4_AERCA</name>
<protein>
    <recommendedName>
        <fullName evidence="4">Metal-dependent hydrolase</fullName>
    </recommendedName>
</protein>
<evidence type="ECO:0000256" key="1">
    <source>
        <dbReference type="SAM" id="Phobius"/>
    </source>
</evidence>
<accession>A0A6S4TPI4</accession>
<sequence length="216" mass="23445">MPTIVTHAAVPLCLGLGLGSRIIPPRLLLAGVAIAMLPDADVFAFKLGVAYGHVFGHRGFTHSLLFAFALPTLAMLFHRQLKASAATVWSFLLVSLLSHSLLDSLTTGGKGVGWLWPWRDERFFAPWQVIRVAPFKLEAYLTARGEAVILSELYWVWLPGGCIDAGVDGMAGVGKGAVVVGLERVVGNSVAEQQIKTWTPIFWALAAMFCSERWVS</sequence>
<dbReference type="InterPro" id="IPR007404">
    <property type="entry name" value="YdjM-like"/>
</dbReference>
<dbReference type="EMBL" id="AP021927">
    <property type="protein sequence ID" value="BBQ29877.1"/>
    <property type="molecule type" value="Genomic_DNA"/>
</dbReference>
<evidence type="ECO:0000313" key="3">
    <source>
        <dbReference type="Proteomes" id="UP000515756"/>
    </source>
</evidence>
<reference evidence="2 3" key="1">
    <citation type="submission" date="2019-12" db="EMBL/GenBank/DDBJ databases">
        <title>complete genome sequences of Aeromonas caviae str. WP2-W18-ESBL-01 isolated from wastewater treatment plant effluent.</title>
        <authorList>
            <person name="Sekizuka T."/>
            <person name="Itokawa K."/>
            <person name="Yatsu K."/>
            <person name="Inamine Y."/>
            <person name="Kuroda M."/>
        </authorList>
    </citation>
    <scope>NUCLEOTIDE SEQUENCE [LARGE SCALE GENOMIC DNA]</scope>
    <source>
        <strain evidence="2 3">WP2-W18-ESBL-01</strain>
    </source>
</reference>
<gene>
    <name evidence="2" type="ORF">WP2W18E01_14590</name>
</gene>
<proteinExistence type="predicted"/>
<dbReference type="AlphaFoldDB" id="A0A6S4TPI4"/>
<dbReference type="PANTHER" id="PTHR35531">
    <property type="entry name" value="INNER MEMBRANE PROTEIN YBCI-RELATED"/>
    <property type="match status" value="1"/>
</dbReference>
<organism evidence="2 3">
    <name type="scientific">Aeromonas caviae</name>
    <name type="common">Aeromonas punctata</name>
    <dbReference type="NCBI Taxonomy" id="648"/>
    <lineage>
        <taxon>Bacteria</taxon>
        <taxon>Pseudomonadati</taxon>
        <taxon>Pseudomonadota</taxon>
        <taxon>Gammaproteobacteria</taxon>
        <taxon>Aeromonadales</taxon>
        <taxon>Aeromonadaceae</taxon>
        <taxon>Aeromonas</taxon>
    </lineage>
</organism>
<keyword evidence="1" id="KW-0472">Membrane</keyword>
<dbReference type="Proteomes" id="UP000515756">
    <property type="component" value="Chromosome"/>
</dbReference>
<keyword evidence="1" id="KW-1133">Transmembrane helix</keyword>
<keyword evidence="1" id="KW-0812">Transmembrane</keyword>
<feature type="transmembrane region" description="Helical" evidence="1">
    <location>
        <begin position="59"/>
        <end position="77"/>
    </location>
</feature>